<evidence type="ECO:0000313" key="2">
    <source>
        <dbReference type="EMBL" id="GBM03645.1"/>
    </source>
</evidence>
<comment type="caution">
    <text evidence="2">The sequence shown here is derived from an EMBL/GenBank/DDBJ whole genome shotgun (WGS) entry which is preliminary data.</text>
</comment>
<dbReference type="Proteomes" id="UP000499080">
    <property type="component" value="Unassembled WGS sequence"/>
</dbReference>
<dbReference type="AlphaFoldDB" id="A0A4Y2CK38"/>
<name>A0A4Y2CK38_ARAVE</name>
<evidence type="ECO:0000313" key="3">
    <source>
        <dbReference type="Proteomes" id="UP000499080"/>
    </source>
</evidence>
<dbReference type="EMBL" id="BGPR01000194">
    <property type="protein sequence ID" value="GBM03645.1"/>
    <property type="molecule type" value="Genomic_DNA"/>
</dbReference>
<organism evidence="2 3">
    <name type="scientific">Araneus ventricosus</name>
    <name type="common">Orbweaver spider</name>
    <name type="synonym">Epeira ventricosa</name>
    <dbReference type="NCBI Taxonomy" id="182803"/>
    <lineage>
        <taxon>Eukaryota</taxon>
        <taxon>Metazoa</taxon>
        <taxon>Ecdysozoa</taxon>
        <taxon>Arthropoda</taxon>
        <taxon>Chelicerata</taxon>
        <taxon>Arachnida</taxon>
        <taxon>Araneae</taxon>
        <taxon>Araneomorphae</taxon>
        <taxon>Entelegynae</taxon>
        <taxon>Araneoidea</taxon>
        <taxon>Araneidae</taxon>
        <taxon>Araneus</taxon>
    </lineage>
</organism>
<reference evidence="2 3" key="1">
    <citation type="journal article" date="2019" name="Sci. Rep.">
        <title>Orb-weaving spider Araneus ventricosus genome elucidates the spidroin gene catalogue.</title>
        <authorList>
            <person name="Kono N."/>
            <person name="Nakamura H."/>
            <person name="Ohtoshi R."/>
            <person name="Moran D.A.P."/>
            <person name="Shinohara A."/>
            <person name="Yoshida Y."/>
            <person name="Fujiwara M."/>
            <person name="Mori M."/>
            <person name="Tomita M."/>
            <person name="Arakawa K."/>
        </authorList>
    </citation>
    <scope>NUCLEOTIDE SEQUENCE [LARGE SCALE GENOMIC DNA]</scope>
</reference>
<gene>
    <name evidence="2" type="ORF">AVEN_134883_1</name>
</gene>
<proteinExistence type="predicted"/>
<evidence type="ECO:0000256" key="1">
    <source>
        <dbReference type="SAM" id="MobiDB-lite"/>
    </source>
</evidence>
<protein>
    <submittedName>
        <fullName evidence="2">Uncharacterized protein</fullName>
    </submittedName>
</protein>
<accession>A0A4Y2CK38</accession>
<feature type="region of interest" description="Disordered" evidence="1">
    <location>
        <begin position="97"/>
        <end position="119"/>
    </location>
</feature>
<sequence length="146" mass="15887">MECQVGKTPHFQHYSLFAFNLGVKNIEGTREIRSLYGKGAMTQSIPAVGFPNFLTAPAGGRSAPYAHVHGASSVELNSNLVPSGLDAETLPLGHRCPLQQDGAPPHSLSQSEGLSRRNSGEQMIRMKRSIEFPPHSTDLIPMDFFL</sequence>
<keyword evidence="3" id="KW-1185">Reference proteome</keyword>